<evidence type="ECO:0000256" key="1">
    <source>
        <dbReference type="ARBA" id="ARBA00001964"/>
    </source>
</evidence>
<dbReference type="PANTHER" id="PTHR43380:SF1">
    <property type="entry name" value="2-OXOISOVALERATE DEHYDROGENASE SUBUNIT ALPHA, MITOCHONDRIAL"/>
    <property type="match status" value="1"/>
</dbReference>
<comment type="function">
    <text evidence="4">The branched-chain alpha-keto dehydrogenase complex catalyzes the overall conversion of alpha-keto acids to acyl-CoA and CO(2). It contains multiple copies of three enzymatic components: branched-chain alpha-keto acid decarboxylase (E1), lipoamide acyltransferase (E2) and lipoamide dehydrogenase (E3).</text>
</comment>
<reference evidence="6 7" key="1">
    <citation type="submission" date="2021-01" db="EMBL/GenBank/DDBJ databases">
        <title>Genomic Encyclopedia of Type Strains, Phase IV (KMG-IV): sequencing the most valuable type-strain genomes for metagenomic binning, comparative biology and taxonomic classification.</title>
        <authorList>
            <person name="Goeker M."/>
        </authorList>
    </citation>
    <scope>NUCLEOTIDE SEQUENCE [LARGE SCALE GENOMIC DNA]</scope>
    <source>
        <strain evidence="6 7">DSM 25540</strain>
    </source>
</reference>
<keyword evidence="2 4" id="KW-0560">Oxidoreductase</keyword>
<dbReference type="GO" id="GO:0003863">
    <property type="term" value="F:branched-chain 2-oxo acid dehydrogenase activity"/>
    <property type="evidence" value="ECO:0007669"/>
    <property type="project" value="UniProtKB-EC"/>
</dbReference>
<feature type="domain" description="Dehydrogenase E1 component" evidence="5">
    <location>
        <begin position="18"/>
        <end position="318"/>
    </location>
</feature>
<evidence type="ECO:0000259" key="5">
    <source>
        <dbReference type="Pfam" id="PF00676"/>
    </source>
</evidence>
<keyword evidence="3 4" id="KW-0786">Thiamine pyrophosphate</keyword>
<evidence type="ECO:0000313" key="7">
    <source>
        <dbReference type="Proteomes" id="UP000741863"/>
    </source>
</evidence>
<proteinExistence type="inferred from homology"/>
<dbReference type="InterPro" id="IPR050771">
    <property type="entry name" value="Alpha-ketoacid_DH_E1_comp"/>
</dbReference>
<dbReference type="CDD" id="cd02000">
    <property type="entry name" value="TPP_E1_PDC_ADC_BCADC"/>
    <property type="match status" value="1"/>
</dbReference>
<evidence type="ECO:0000256" key="3">
    <source>
        <dbReference type="ARBA" id="ARBA00023052"/>
    </source>
</evidence>
<dbReference type="Gene3D" id="3.40.50.970">
    <property type="match status" value="1"/>
</dbReference>
<comment type="similarity">
    <text evidence="4">Belongs to the BCKDHA family.</text>
</comment>
<comment type="catalytic activity">
    <reaction evidence="4">
        <text>N(6)-[(R)-lipoyl]-L-lysyl-[protein] + 3-methyl-2-oxobutanoate + H(+) = N(6)-[(R)-S(8)-2-methylpropanoyldihydrolipoyl]-L-lysyl-[protein] + CO2</text>
        <dbReference type="Rhea" id="RHEA:13457"/>
        <dbReference type="Rhea" id="RHEA-COMP:10474"/>
        <dbReference type="Rhea" id="RHEA-COMP:10497"/>
        <dbReference type="ChEBI" id="CHEBI:11851"/>
        <dbReference type="ChEBI" id="CHEBI:15378"/>
        <dbReference type="ChEBI" id="CHEBI:16526"/>
        <dbReference type="ChEBI" id="CHEBI:83099"/>
        <dbReference type="ChEBI" id="CHEBI:83142"/>
        <dbReference type="EC" id="1.2.4.4"/>
    </reaction>
</comment>
<evidence type="ECO:0000313" key="6">
    <source>
        <dbReference type="EMBL" id="MBM7633628.1"/>
    </source>
</evidence>
<sequence>MHKHERAGLQKDDLLYMYRTMLTARKIDERLWLLNRAGKIPFVISCQGHEAMQVGAGMALERGKDYLLPYYRDLALVVHFGMTIEDIMMSNFAKEQDINSGGRQMPGHYGSKKLGIVTGSSPVTTQVVHAAGYALAGKMEGKDFVCLTSFGEGSSNQGDFHEAANFAGVHRLPVIFFCENNHYAISTPLDRQLSCANVSDRAKGYGMHGETIDGNDPIAVYTAVKAAVERGRNGEGPSLIEAVSYRLTPHSSDDNESTYREADEVTEAKGRDSITTFAQYLKELGFFTDEDEQAMHDEIQAAIDEATDAAEAAKYASPESALLHVYDQ</sequence>
<evidence type="ECO:0000256" key="4">
    <source>
        <dbReference type="RuleBase" id="RU365014"/>
    </source>
</evidence>
<dbReference type="InterPro" id="IPR029061">
    <property type="entry name" value="THDP-binding"/>
</dbReference>
<evidence type="ECO:0000256" key="2">
    <source>
        <dbReference type="ARBA" id="ARBA00023002"/>
    </source>
</evidence>
<dbReference type="PANTHER" id="PTHR43380">
    <property type="entry name" value="2-OXOISOVALERATE DEHYDROGENASE SUBUNIT ALPHA, MITOCHONDRIAL"/>
    <property type="match status" value="1"/>
</dbReference>
<dbReference type="Pfam" id="PF00676">
    <property type="entry name" value="E1_dh"/>
    <property type="match status" value="1"/>
</dbReference>
<organism evidence="6 7">
    <name type="scientific">Geomicrobium sediminis</name>
    <dbReference type="NCBI Taxonomy" id="1347788"/>
    <lineage>
        <taxon>Bacteria</taxon>
        <taxon>Bacillati</taxon>
        <taxon>Bacillota</taxon>
        <taxon>Bacilli</taxon>
        <taxon>Bacillales</taxon>
        <taxon>Geomicrobium</taxon>
    </lineage>
</organism>
<dbReference type="SUPFAM" id="SSF52518">
    <property type="entry name" value="Thiamin diphosphate-binding fold (THDP-binding)"/>
    <property type="match status" value="1"/>
</dbReference>
<accession>A0ABS2PFL9</accession>
<dbReference type="InterPro" id="IPR001017">
    <property type="entry name" value="DH_E1"/>
</dbReference>
<keyword evidence="7" id="KW-1185">Reference proteome</keyword>
<dbReference type="EMBL" id="JAFBEC010000007">
    <property type="protein sequence ID" value="MBM7633628.1"/>
    <property type="molecule type" value="Genomic_DNA"/>
</dbReference>
<gene>
    <name evidence="6" type="ORF">JOD17_002722</name>
</gene>
<dbReference type="EC" id="1.2.4.4" evidence="4"/>
<name>A0ABS2PFL9_9BACL</name>
<protein>
    <recommendedName>
        <fullName evidence="4">2-oxoisovalerate dehydrogenase subunit alpha</fullName>
        <ecNumber evidence="4">1.2.4.4</ecNumber>
    </recommendedName>
    <alternativeName>
        <fullName evidence="4">Branched-chain alpha-keto acid dehydrogenase E1 component alpha chain</fullName>
    </alternativeName>
</protein>
<comment type="cofactor">
    <cofactor evidence="1 4">
        <name>thiamine diphosphate</name>
        <dbReference type="ChEBI" id="CHEBI:58937"/>
    </cofactor>
</comment>
<dbReference type="Proteomes" id="UP000741863">
    <property type="component" value="Unassembled WGS sequence"/>
</dbReference>
<comment type="caution">
    <text evidence="6">The sequence shown here is derived from an EMBL/GenBank/DDBJ whole genome shotgun (WGS) entry which is preliminary data.</text>
</comment>